<sequence length="355" mass="38921">MRRSGIALSLVAMLAVAAGCGGESGRDYSAEDVQRAWVQNVEGSNELAMLIQRLEANCAQAHGVAADHSLDIGFVAGADTSIESLMGVAAPRITVEEAEAHGYRAQHPEIWENFIDRDGSAEPTEPDREALAVMYGSDFVEAFYADPEATAEADLPGRDIIYLDEDREAYVVAYTDGCKGTVSAELFGDELASYHRDRSAAAPWLGSSLSDHADYIAAEADWASCMREFGYAFDGMDDWTWQIVDYARDSLAQFEDLQKELAVADGDCAKRENVNDRFRAVFEEVSLAYFAEHGAEVDIFAFNERVEDLKLRAQEMLESDKVFGNLTVWGPRVVRAGSTSRLMHMALAVLARLGA</sequence>
<dbReference type="PROSITE" id="PS51257">
    <property type="entry name" value="PROKAR_LIPOPROTEIN"/>
    <property type="match status" value="1"/>
</dbReference>
<keyword evidence="3" id="KW-1185">Reference proteome</keyword>
<feature type="chain" id="PRO_5038982900" evidence="1">
    <location>
        <begin position="18"/>
        <end position="355"/>
    </location>
</feature>
<feature type="signal peptide" evidence="1">
    <location>
        <begin position="1"/>
        <end position="17"/>
    </location>
</feature>
<evidence type="ECO:0000256" key="1">
    <source>
        <dbReference type="SAM" id="SignalP"/>
    </source>
</evidence>
<dbReference type="KEGG" id="nav:JQS30_02125"/>
<proteinExistence type="predicted"/>
<dbReference type="EMBL" id="CP070496">
    <property type="protein sequence ID" value="QSB05749.1"/>
    <property type="molecule type" value="Genomic_DNA"/>
</dbReference>
<name>A0A895XQV0_9ACTN</name>
<gene>
    <name evidence="2" type="ORF">JQS30_02125</name>
</gene>
<protein>
    <submittedName>
        <fullName evidence="2">Uncharacterized protein</fullName>
    </submittedName>
</protein>
<evidence type="ECO:0000313" key="3">
    <source>
        <dbReference type="Proteomes" id="UP000662939"/>
    </source>
</evidence>
<dbReference type="Proteomes" id="UP000662939">
    <property type="component" value="Chromosome"/>
</dbReference>
<keyword evidence="1" id="KW-0732">Signal</keyword>
<reference evidence="2" key="1">
    <citation type="submission" date="2021-02" db="EMBL/GenBank/DDBJ databases">
        <title>Natronoglycomyces albus gen. nov., sp. nov, a haloalkaliphilic actinobacterium from a soda solonchak soil.</title>
        <authorList>
            <person name="Sorokin D.Y."/>
            <person name="Khijniak T.V."/>
            <person name="Zakharycheva A.P."/>
            <person name="Boueva O.V."/>
            <person name="Ariskina E.V."/>
            <person name="Hahnke R.L."/>
            <person name="Bunk B."/>
            <person name="Sproer C."/>
            <person name="Schumann P."/>
            <person name="Evtushenko L.I."/>
            <person name="Kublanov I.V."/>
        </authorList>
    </citation>
    <scope>NUCLEOTIDE SEQUENCE</scope>
    <source>
        <strain evidence="2">DSM 106290</strain>
    </source>
</reference>
<accession>A0A895XQV0</accession>
<evidence type="ECO:0000313" key="2">
    <source>
        <dbReference type="EMBL" id="QSB05749.1"/>
    </source>
</evidence>
<organism evidence="2 3">
    <name type="scientific">Natronoglycomyces albus</name>
    <dbReference type="NCBI Taxonomy" id="2811108"/>
    <lineage>
        <taxon>Bacteria</taxon>
        <taxon>Bacillati</taxon>
        <taxon>Actinomycetota</taxon>
        <taxon>Actinomycetes</taxon>
        <taxon>Glycomycetales</taxon>
        <taxon>Glycomycetaceae</taxon>
        <taxon>Natronoglycomyces</taxon>
    </lineage>
</organism>
<dbReference type="AlphaFoldDB" id="A0A895XQV0"/>
<dbReference type="RefSeq" id="WP_213171761.1">
    <property type="nucleotide sequence ID" value="NZ_CP070496.1"/>
</dbReference>